<feature type="domain" description="AMP-dependent synthetase/ligase" evidence="1">
    <location>
        <begin position="67"/>
        <end position="313"/>
    </location>
</feature>
<dbReference type="GO" id="GO:0043041">
    <property type="term" value="P:amino acid activation for nonribosomal peptide biosynthetic process"/>
    <property type="evidence" value="ECO:0007669"/>
    <property type="project" value="TreeGrafter"/>
</dbReference>
<dbReference type="Gene3D" id="3.40.50.12780">
    <property type="entry name" value="N-terminal domain of ligase-like"/>
    <property type="match status" value="1"/>
</dbReference>
<dbReference type="InterPro" id="IPR000873">
    <property type="entry name" value="AMP-dep_synth/lig_dom"/>
</dbReference>
<dbReference type="GO" id="GO:0044550">
    <property type="term" value="P:secondary metabolite biosynthetic process"/>
    <property type="evidence" value="ECO:0007669"/>
    <property type="project" value="TreeGrafter"/>
</dbReference>
<comment type="caution">
    <text evidence="2">The sequence shown here is derived from an EMBL/GenBank/DDBJ whole genome shotgun (WGS) entry which is preliminary data.</text>
</comment>
<feature type="non-terminal residue" evidence="2">
    <location>
        <position position="324"/>
    </location>
</feature>
<dbReference type="PANTHER" id="PTHR45527:SF1">
    <property type="entry name" value="FATTY ACID SYNTHASE"/>
    <property type="match status" value="1"/>
</dbReference>
<dbReference type="GO" id="GO:0005829">
    <property type="term" value="C:cytosol"/>
    <property type="evidence" value="ECO:0007669"/>
    <property type="project" value="TreeGrafter"/>
</dbReference>
<dbReference type="SUPFAM" id="SSF56801">
    <property type="entry name" value="Acetyl-CoA synthetase-like"/>
    <property type="match status" value="1"/>
</dbReference>
<dbReference type="AlphaFoldDB" id="A0A953T2T5"/>
<dbReference type="FunFam" id="3.40.50.980:FF:000001">
    <property type="entry name" value="Non-ribosomal peptide synthetase"/>
    <property type="match status" value="1"/>
</dbReference>
<evidence type="ECO:0000259" key="1">
    <source>
        <dbReference type="Pfam" id="PF00501"/>
    </source>
</evidence>
<accession>A0A953T2T5</accession>
<reference evidence="2" key="1">
    <citation type="submission" date="2021-07" db="EMBL/GenBank/DDBJ databases">
        <title>New genus and species of the family Alcaligenaceae.</title>
        <authorList>
            <person name="Hahn M.W."/>
        </authorList>
    </citation>
    <scope>NUCLEOTIDE SEQUENCE</scope>
    <source>
        <strain evidence="2">LF4-65</strain>
    </source>
</reference>
<dbReference type="RefSeq" id="WP_259662242.1">
    <property type="nucleotide sequence ID" value="NZ_JAHXRI010000022.1"/>
</dbReference>
<evidence type="ECO:0000313" key="2">
    <source>
        <dbReference type="EMBL" id="MBZ1351828.1"/>
    </source>
</evidence>
<evidence type="ECO:0000313" key="3">
    <source>
        <dbReference type="Proteomes" id="UP000739565"/>
    </source>
</evidence>
<proteinExistence type="predicted"/>
<protein>
    <submittedName>
        <fullName evidence="2">AMP-binding protein</fullName>
    </submittedName>
</protein>
<organism evidence="2 3">
    <name type="scientific">Zwartia hollandica</name>
    <dbReference type="NCBI Taxonomy" id="324606"/>
    <lineage>
        <taxon>Bacteria</taxon>
        <taxon>Pseudomonadati</taxon>
        <taxon>Pseudomonadota</taxon>
        <taxon>Betaproteobacteria</taxon>
        <taxon>Burkholderiales</taxon>
        <taxon>Alcaligenaceae</taxon>
        <taxon>Zwartia</taxon>
    </lineage>
</organism>
<dbReference type="PANTHER" id="PTHR45527">
    <property type="entry name" value="NONRIBOSOMAL PEPTIDE SYNTHETASE"/>
    <property type="match status" value="1"/>
</dbReference>
<gene>
    <name evidence="2" type="ORF">KZZ10_14385</name>
</gene>
<dbReference type="PROSITE" id="PS00455">
    <property type="entry name" value="AMP_BINDING"/>
    <property type="match status" value="1"/>
</dbReference>
<dbReference type="GO" id="GO:0031177">
    <property type="term" value="F:phosphopantetheine binding"/>
    <property type="evidence" value="ECO:0007669"/>
    <property type="project" value="TreeGrafter"/>
</dbReference>
<feature type="non-terminal residue" evidence="2">
    <location>
        <position position="1"/>
    </location>
</feature>
<dbReference type="Pfam" id="PF00501">
    <property type="entry name" value="AMP-binding"/>
    <property type="match status" value="1"/>
</dbReference>
<dbReference type="EMBL" id="JAHXRI010000022">
    <property type="protein sequence ID" value="MBZ1351828.1"/>
    <property type="molecule type" value="Genomic_DNA"/>
</dbReference>
<name>A0A953T2T5_9BURK</name>
<dbReference type="Proteomes" id="UP000739565">
    <property type="component" value="Unassembled WGS sequence"/>
</dbReference>
<dbReference type="InterPro" id="IPR042099">
    <property type="entry name" value="ANL_N_sf"/>
</dbReference>
<sequence length="324" mass="35160">DLFAESSVEIWREAFERLVQGLTASVDAPVKTLALMDGVARQTLLDAARGPEVSWQNMGEQTLPAMFSAQVQRSPLAIALYAGVQELSYTELDARSNKLARHLIALGAGPDQVVAVLLHRTVELMVTLLAVMKSGAAYLPLDPEYPESRLQFMLIDSGAQILVSAEASRVQGLAAPVEVHLDAGQVIQTLDKLSGTPVLQSELSTALRSEQLVYVIYTSGSTGQPKGVGVTHAGLAHQLRWMQTEYPLDETCVMLARTSFAFDASVWELFAPLMAGARLVLADKETLLDMDALSELMVERAVTDLQLVPSLFPIFKTALSRARP</sequence>
<dbReference type="InterPro" id="IPR020845">
    <property type="entry name" value="AMP-binding_CS"/>
</dbReference>
<keyword evidence="3" id="KW-1185">Reference proteome</keyword>